<evidence type="ECO:0000313" key="2">
    <source>
        <dbReference type="Proteomes" id="UP000095673"/>
    </source>
</evidence>
<dbReference type="SUPFAM" id="SSF52540">
    <property type="entry name" value="P-loop containing nucleoside triphosphate hydrolases"/>
    <property type="match status" value="1"/>
</dbReference>
<dbReference type="InterPro" id="IPR027417">
    <property type="entry name" value="P-loop_NTPase"/>
</dbReference>
<dbReference type="Gene3D" id="3.30.420.240">
    <property type="match status" value="1"/>
</dbReference>
<accession>A0A173SK62</accession>
<gene>
    <name evidence="1" type="ORF">ERS852580_01094</name>
</gene>
<organism evidence="1 2">
    <name type="scientific">Agathobacter rectalis</name>
    <dbReference type="NCBI Taxonomy" id="39491"/>
    <lineage>
        <taxon>Bacteria</taxon>
        <taxon>Bacillati</taxon>
        <taxon>Bacillota</taxon>
        <taxon>Clostridia</taxon>
        <taxon>Lachnospirales</taxon>
        <taxon>Lachnospiraceae</taxon>
        <taxon>Agathobacter</taxon>
    </lineage>
</organism>
<evidence type="ECO:0008006" key="3">
    <source>
        <dbReference type="Google" id="ProtNLM"/>
    </source>
</evidence>
<sequence length="492" mass="56086">MDDNQWLNDFLEDSIPKWKADPVMFMREVLLFEPDDWQIEVAHDLRDYPRVSVKSGQGVGKTGLEAALLLWFLVCYPYPRIVATAPTKQQLHDVLWSEVDKWMNNSPLLPMLLKWTKTYVYMIGYEKRWFAVARTATKPENMQGFHEDNMLFIVDEASGVADPIMEAITGTLAGENNKLLLMGNPTKTSGTFYDSHTVDRSLYKCHTVNSEHSKRTNKENIEAMKRKYGADSNVVRVRVYGEFPQQEDDVFIPISWLEQSCKTEISERTARALGIYTDDKGRKYPQDPSLIDKIEIGCDVARFGDDKTCIGFRINEVVKIFKKYNGQDTTWTASNIAILYKQLRSKYKYTGPIGIKVDDGGVGGGVVDQLRSYARTEPAVWQDSHLLPVNFGQPISHRYYVDSTTYMMGVVKDLIAPFDEEGRPHKPEILLPDDNDLIGQLSCRKYSFASNSKQKVESKKDMKDRGLTSPDEADCILLVCLPMTYKKKGGKK</sequence>
<dbReference type="EMBL" id="CYXM01000004">
    <property type="protein sequence ID" value="CUM90751.1"/>
    <property type="molecule type" value="Genomic_DNA"/>
</dbReference>
<proteinExistence type="predicted"/>
<dbReference type="Proteomes" id="UP000095673">
    <property type="component" value="Unassembled WGS sequence"/>
</dbReference>
<dbReference type="AlphaFoldDB" id="A0A173SK62"/>
<reference evidence="1 2" key="1">
    <citation type="submission" date="2015-09" db="EMBL/GenBank/DDBJ databases">
        <authorList>
            <consortium name="Pathogen Informatics"/>
        </authorList>
    </citation>
    <scope>NUCLEOTIDE SEQUENCE [LARGE SCALE GENOMIC DNA]</scope>
    <source>
        <strain evidence="1 2">2789STDY5834968</strain>
    </source>
</reference>
<dbReference type="Gene3D" id="3.40.50.300">
    <property type="entry name" value="P-loop containing nucleotide triphosphate hydrolases"/>
    <property type="match status" value="1"/>
</dbReference>
<protein>
    <recommendedName>
        <fullName evidence="3">Terminase B</fullName>
    </recommendedName>
</protein>
<dbReference type="OrthoDB" id="9775154at2"/>
<dbReference type="RefSeq" id="WP_055237778.1">
    <property type="nucleotide sequence ID" value="NZ_CYXM01000004.1"/>
</dbReference>
<evidence type="ECO:0000313" key="1">
    <source>
        <dbReference type="EMBL" id="CUM90751.1"/>
    </source>
</evidence>
<name>A0A173SK62_9FIRM</name>